<reference evidence="1 3" key="1">
    <citation type="submission" date="2024-02" db="EMBL/GenBank/DDBJ databases">
        <authorList>
            <person name="Chen Y."/>
            <person name="Shah S."/>
            <person name="Dougan E. K."/>
            <person name="Thang M."/>
            <person name="Chan C."/>
        </authorList>
    </citation>
    <scope>NUCLEOTIDE SEQUENCE [LARGE SCALE GENOMIC DNA]</scope>
</reference>
<dbReference type="EMBL" id="CAXAMN010027928">
    <property type="protein sequence ID" value="CAK9113977.1"/>
    <property type="molecule type" value="Genomic_DNA"/>
</dbReference>
<name>A0ABP0SNF8_9DINO</name>
<sequence length="323" mass="34902">MAAFTLLPGAPAAATPPALGPPVAAPHSTGSAAPRSALVPCALLGLAAVRRWCGAKRPARAVLRRAKRSELLRFGGASCATALMPQVVLAKTKEEAAGELKSYSMAEIVPTEEAPSGWQWVVEGIGLTQDAYMNNQKFLTAEPTIVRFLAPPFWSVATPRVDYNGASGTIQINNYAKGDSATVFIDTEFKGNLQDMKQADFKKSFFRALTLKGSASLQGLSIGKVSDLEGAPNYKLVSFDWTLFTGAGFEIDRDGFAVVTQLTPGGPLQIFWGGVVSTRFKEMKETLLDVIKSFRCAKVPEGIKIEMRKEYKDFNTNFREGEP</sequence>
<organism evidence="1 3">
    <name type="scientific">Durusdinium trenchii</name>
    <dbReference type="NCBI Taxonomy" id="1381693"/>
    <lineage>
        <taxon>Eukaryota</taxon>
        <taxon>Sar</taxon>
        <taxon>Alveolata</taxon>
        <taxon>Dinophyceae</taxon>
        <taxon>Suessiales</taxon>
        <taxon>Symbiodiniaceae</taxon>
        <taxon>Durusdinium</taxon>
    </lineage>
</organism>
<proteinExistence type="predicted"/>
<dbReference type="EMBL" id="CAXAMN010027917">
    <property type="protein sequence ID" value="CAK9113923.1"/>
    <property type="molecule type" value="Genomic_DNA"/>
</dbReference>
<evidence type="ECO:0000313" key="1">
    <source>
        <dbReference type="EMBL" id="CAK9113923.1"/>
    </source>
</evidence>
<gene>
    <name evidence="1" type="ORF">CCMP2556_LOCUS52707</name>
    <name evidence="2" type="ORF">CCMP2556_LOCUS52730</name>
</gene>
<accession>A0ABP0SNF8</accession>
<dbReference type="Proteomes" id="UP001642484">
    <property type="component" value="Unassembled WGS sequence"/>
</dbReference>
<keyword evidence="3" id="KW-1185">Reference proteome</keyword>
<comment type="caution">
    <text evidence="1">The sequence shown here is derived from an EMBL/GenBank/DDBJ whole genome shotgun (WGS) entry which is preliminary data.</text>
</comment>
<protein>
    <submittedName>
        <fullName evidence="1">Uncharacterized protein</fullName>
    </submittedName>
</protein>
<evidence type="ECO:0000313" key="3">
    <source>
        <dbReference type="Proteomes" id="UP001642484"/>
    </source>
</evidence>
<evidence type="ECO:0000313" key="2">
    <source>
        <dbReference type="EMBL" id="CAK9113977.1"/>
    </source>
</evidence>